<protein>
    <submittedName>
        <fullName evidence="2">Uncharacterized protein</fullName>
    </submittedName>
</protein>
<feature type="transmembrane region" description="Helical" evidence="1">
    <location>
        <begin position="101"/>
        <end position="122"/>
    </location>
</feature>
<evidence type="ECO:0000313" key="3">
    <source>
        <dbReference type="Proteomes" id="UP001500101"/>
    </source>
</evidence>
<evidence type="ECO:0000256" key="1">
    <source>
        <dbReference type="SAM" id="Phobius"/>
    </source>
</evidence>
<name>A0ABP7Z1M5_9SPHI</name>
<sequence length="134" mass="15418">MIPYKIYQDSISGIRINTFVVYNDTPLQESGLFEIMEVDIGFTLFLLIGLLGLTFIAFSKTKVEDEMIQSIRLYSWSWAILIMIGLGVLITLSIYGMTFVSFALLFGHILLLLFIIIFRLNYYRLNKGGKQNEE</sequence>
<dbReference type="Proteomes" id="UP001500101">
    <property type="component" value="Unassembled WGS sequence"/>
</dbReference>
<gene>
    <name evidence="2" type="ORF">GCM10022216_29560</name>
</gene>
<keyword evidence="1" id="KW-1133">Transmembrane helix</keyword>
<accession>A0ABP7Z1M5</accession>
<reference evidence="3" key="1">
    <citation type="journal article" date="2019" name="Int. J. Syst. Evol. Microbiol.">
        <title>The Global Catalogue of Microorganisms (GCM) 10K type strain sequencing project: providing services to taxonomists for standard genome sequencing and annotation.</title>
        <authorList>
            <consortium name="The Broad Institute Genomics Platform"/>
            <consortium name="The Broad Institute Genome Sequencing Center for Infectious Disease"/>
            <person name="Wu L."/>
            <person name="Ma J."/>
        </authorList>
    </citation>
    <scope>NUCLEOTIDE SEQUENCE [LARGE SCALE GENOMIC DNA]</scope>
    <source>
        <strain evidence="3">JCM 16704</strain>
    </source>
</reference>
<keyword evidence="1" id="KW-0472">Membrane</keyword>
<proteinExistence type="predicted"/>
<feature type="transmembrane region" description="Helical" evidence="1">
    <location>
        <begin position="40"/>
        <end position="59"/>
    </location>
</feature>
<comment type="caution">
    <text evidence="2">The sequence shown here is derived from an EMBL/GenBank/DDBJ whole genome shotgun (WGS) entry which is preliminary data.</text>
</comment>
<evidence type="ECO:0000313" key="2">
    <source>
        <dbReference type="EMBL" id="GAA4145547.1"/>
    </source>
</evidence>
<organism evidence="2 3">
    <name type="scientific">Sphingobacterium kyonggiense</name>
    <dbReference type="NCBI Taxonomy" id="714075"/>
    <lineage>
        <taxon>Bacteria</taxon>
        <taxon>Pseudomonadati</taxon>
        <taxon>Bacteroidota</taxon>
        <taxon>Sphingobacteriia</taxon>
        <taxon>Sphingobacteriales</taxon>
        <taxon>Sphingobacteriaceae</taxon>
        <taxon>Sphingobacterium</taxon>
    </lineage>
</organism>
<feature type="transmembrane region" description="Helical" evidence="1">
    <location>
        <begin position="71"/>
        <end position="95"/>
    </location>
</feature>
<keyword evidence="3" id="KW-1185">Reference proteome</keyword>
<dbReference type="EMBL" id="BAAAZI010000012">
    <property type="protein sequence ID" value="GAA4145547.1"/>
    <property type="molecule type" value="Genomic_DNA"/>
</dbReference>
<keyword evidence="1" id="KW-0812">Transmembrane</keyword>